<keyword evidence="4" id="KW-1185">Reference proteome</keyword>
<reference evidence="3" key="1">
    <citation type="submission" date="2023-04" db="EMBL/GenBank/DDBJ databases">
        <title>Phytophthora fragariaefolia NBRC 109709.</title>
        <authorList>
            <person name="Ichikawa N."/>
            <person name="Sato H."/>
            <person name="Tonouchi N."/>
        </authorList>
    </citation>
    <scope>NUCLEOTIDE SEQUENCE</scope>
    <source>
        <strain evidence="3">NBRC 109709</strain>
    </source>
</reference>
<gene>
    <name evidence="3" type="ORF">Pfra01_001314300</name>
</gene>
<feature type="chain" id="PRO_5040999705" evidence="2">
    <location>
        <begin position="19"/>
        <end position="117"/>
    </location>
</feature>
<organism evidence="3 4">
    <name type="scientific">Phytophthora fragariaefolia</name>
    <dbReference type="NCBI Taxonomy" id="1490495"/>
    <lineage>
        <taxon>Eukaryota</taxon>
        <taxon>Sar</taxon>
        <taxon>Stramenopiles</taxon>
        <taxon>Oomycota</taxon>
        <taxon>Peronosporomycetes</taxon>
        <taxon>Peronosporales</taxon>
        <taxon>Peronosporaceae</taxon>
        <taxon>Phytophthora</taxon>
    </lineage>
</organism>
<name>A0A9W7CWK9_9STRA</name>
<dbReference type="OrthoDB" id="104479at2759"/>
<accession>A0A9W7CWK9</accession>
<dbReference type="AlphaFoldDB" id="A0A9W7CWK9"/>
<sequence>MSALLVLVLLRTHEGSITKTENARFIVDLFVAALGAGEYRDLLPTNKIVIVTDNVPAHSEVENLARQMLVSDDIMNRNRLVLLRLGPYSPIWTPSRGAGTCSSQERVGTWLSENKTS</sequence>
<feature type="signal peptide" evidence="2">
    <location>
        <begin position="1"/>
        <end position="18"/>
    </location>
</feature>
<feature type="region of interest" description="Disordered" evidence="1">
    <location>
        <begin position="96"/>
        <end position="117"/>
    </location>
</feature>
<evidence type="ECO:0000256" key="2">
    <source>
        <dbReference type="SAM" id="SignalP"/>
    </source>
</evidence>
<dbReference type="Proteomes" id="UP001165121">
    <property type="component" value="Unassembled WGS sequence"/>
</dbReference>
<dbReference type="EMBL" id="BSXT01001337">
    <property type="protein sequence ID" value="GMF41459.1"/>
    <property type="molecule type" value="Genomic_DNA"/>
</dbReference>
<feature type="compositionally biased region" description="Polar residues" evidence="1">
    <location>
        <begin position="100"/>
        <end position="117"/>
    </location>
</feature>
<evidence type="ECO:0000256" key="1">
    <source>
        <dbReference type="SAM" id="MobiDB-lite"/>
    </source>
</evidence>
<keyword evidence="2" id="KW-0732">Signal</keyword>
<evidence type="ECO:0000313" key="4">
    <source>
        <dbReference type="Proteomes" id="UP001165121"/>
    </source>
</evidence>
<comment type="caution">
    <text evidence="3">The sequence shown here is derived from an EMBL/GenBank/DDBJ whole genome shotgun (WGS) entry which is preliminary data.</text>
</comment>
<evidence type="ECO:0000313" key="3">
    <source>
        <dbReference type="EMBL" id="GMF41459.1"/>
    </source>
</evidence>
<proteinExistence type="predicted"/>
<protein>
    <submittedName>
        <fullName evidence="3">Unnamed protein product</fullName>
    </submittedName>
</protein>